<evidence type="ECO:0000256" key="1">
    <source>
        <dbReference type="SAM" id="MobiDB-lite"/>
    </source>
</evidence>
<dbReference type="Proteomes" id="UP001642406">
    <property type="component" value="Unassembled WGS sequence"/>
</dbReference>
<feature type="region of interest" description="Disordered" evidence="1">
    <location>
        <begin position="35"/>
        <end position="157"/>
    </location>
</feature>
<organism evidence="2 3">
    <name type="scientific">Sporothrix bragantina</name>
    <dbReference type="NCBI Taxonomy" id="671064"/>
    <lineage>
        <taxon>Eukaryota</taxon>
        <taxon>Fungi</taxon>
        <taxon>Dikarya</taxon>
        <taxon>Ascomycota</taxon>
        <taxon>Pezizomycotina</taxon>
        <taxon>Sordariomycetes</taxon>
        <taxon>Sordariomycetidae</taxon>
        <taxon>Ophiostomatales</taxon>
        <taxon>Ophiostomataceae</taxon>
        <taxon>Sporothrix</taxon>
    </lineage>
</organism>
<accession>A0ABP0CW86</accession>
<feature type="compositionally biased region" description="Polar residues" evidence="1">
    <location>
        <begin position="37"/>
        <end position="55"/>
    </location>
</feature>
<keyword evidence="3" id="KW-1185">Reference proteome</keyword>
<evidence type="ECO:0000313" key="3">
    <source>
        <dbReference type="Proteomes" id="UP001642406"/>
    </source>
</evidence>
<evidence type="ECO:0000313" key="2">
    <source>
        <dbReference type="EMBL" id="CAK7236397.1"/>
    </source>
</evidence>
<protein>
    <submittedName>
        <fullName evidence="2">Uncharacterized protein</fullName>
    </submittedName>
</protein>
<gene>
    <name evidence="2" type="ORF">SBRCBS47491_009622</name>
</gene>
<feature type="compositionally biased region" description="Low complexity" evidence="1">
    <location>
        <begin position="84"/>
        <end position="103"/>
    </location>
</feature>
<dbReference type="EMBL" id="CAWUHC010000158">
    <property type="protein sequence ID" value="CAK7236397.1"/>
    <property type="molecule type" value="Genomic_DNA"/>
</dbReference>
<name>A0ABP0CW86_9PEZI</name>
<sequence length="157" mass="16060">MSKPSFLDDVTTGFQGIRGAGDALRGELLASIDRTFDNNPSHPTTAAATTKNSGIAEQGRAAMGRADEMIARHEQAHRDKKAQKAQNAQQVQAAQEAQTAQTAGEAFGGRGAQTGAAPVATHETSGDAYTGTTTGSYAEGVPDGYGGRVDGNAAGRP</sequence>
<comment type="caution">
    <text evidence="2">The sequence shown here is derived from an EMBL/GenBank/DDBJ whole genome shotgun (WGS) entry which is preliminary data.</text>
</comment>
<proteinExistence type="predicted"/>
<feature type="compositionally biased region" description="Basic and acidic residues" evidence="1">
    <location>
        <begin position="65"/>
        <end position="77"/>
    </location>
</feature>
<reference evidence="2 3" key="1">
    <citation type="submission" date="2024-01" db="EMBL/GenBank/DDBJ databases">
        <authorList>
            <person name="Allen C."/>
            <person name="Tagirdzhanova G."/>
        </authorList>
    </citation>
    <scope>NUCLEOTIDE SEQUENCE [LARGE SCALE GENOMIC DNA]</scope>
</reference>